<accession>A0ABQ3U3S4</accession>
<reference evidence="2" key="1">
    <citation type="submission" date="2024-05" db="EMBL/GenBank/DDBJ databases">
        <title>Whole genome shotgun sequence of Streptomyces hygroscopicus NBRC 113678.</title>
        <authorList>
            <person name="Komaki H."/>
            <person name="Tamura T."/>
        </authorList>
    </citation>
    <scope>NUCLEOTIDE SEQUENCE</scope>
    <source>
        <strain evidence="2">N11-34</strain>
    </source>
</reference>
<sequence>MRRVWRTAARGACAAPLHTRARRPPPPVTGEGNATSAVWNRRRERDPRRPAHRADMKPTSSRTAKEADLLADRPTASNPPGKARRRSPTSEVTDLGSH</sequence>
<keyword evidence="3" id="KW-1185">Reference proteome</keyword>
<feature type="compositionally biased region" description="Basic and acidic residues" evidence="1">
    <location>
        <begin position="41"/>
        <end position="56"/>
    </location>
</feature>
<evidence type="ECO:0000256" key="1">
    <source>
        <dbReference type="SAM" id="MobiDB-lite"/>
    </source>
</evidence>
<dbReference type="Proteomes" id="UP001054854">
    <property type="component" value="Unassembled WGS sequence"/>
</dbReference>
<organism evidence="2 3">
    <name type="scientific">Streptomyces hygroscopicus</name>
    <dbReference type="NCBI Taxonomy" id="1912"/>
    <lineage>
        <taxon>Bacteria</taxon>
        <taxon>Bacillati</taxon>
        <taxon>Actinomycetota</taxon>
        <taxon>Actinomycetes</taxon>
        <taxon>Kitasatosporales</taxon>
        <taxon>Streptomycetaceae</taxon>
        <taxon>Streptomyces</taxon>
        <taxon>Streptomyces violaceusniger group</taxon>
    </lineage>
</organism>
<evidence type="ECO:0000313" key="2">
    <source>
        <dbReference type="EMBL" id="GHJ30265.1"/>
    </source>
</evidence>
<feature type="region of interest" description="Disordered" evidence="1">
    <location>
        <begin position="1"/>
        <end position="98"/>
    </location>
</feature>
<gene>
    <name evidence="2" type="ORF">TPA0910_46980</name>
</gene>
<evidence type="ECO:0000313" key="3">
    <source>
        <dbReference type="Proteomes" id="UP001054854"/>
    </source>
</evidence>
<protein>
    <submittedName>
        <fullName evidence="2">Uncharacterized protein</fullName>
    </submittedName>
</protein>
<name>A0ABQ3U3S4_STRHY</name>
<comment type="caution">
    <text evidence="2">The sequence shown here is derived from an EMBL/GenBank/DDBJ whole genome shotgun (WGS) entry which is preliminary data.</text>
</comment>
<proteinExistence type="predicted"/>
<dbReference type="EMBL" id="BNEK01000005">
    <property type="protein sequence ID" value="GHJ30265.1"/>
    <property type="molecule type" value="Genomic_DNA"/>
</dbReference>